<dbReference type="InterPro" id="IPR014030">
    <property type="entry name" value="Ketoacyl_synth_N"/>
</dbReference>
<dbReference type="EMBL" id="CP139960">
    <property type="protein sequence ID" value="WQD36757.1"/>
    <property type="molecule type" value="Genomic_DNA"/>
</dbReference>
<evidence type="ECO:0000313" key="3">
    <source>
        <dbReference type="Proteomes" id="UP001325680"/>
    </source>
</evidence>
<sequence>MYIHQHICISPQQTNGVVDLEIINSSQDGKLLAIEPQLQGVPPSMLRRMSKAVRMGMGAGLPLINEKNIDGIIIGTANGGMEDCIRFLNQIIDYDEGLLTPANFVQSTPNAIAGQLSLITKNRTYNATHVHNGLAFENALTDARMSLLEKPGTQYLVGGVDEISSYNYNIDYLAGWYDKTKSNDDLYSTHTPGTIAGEGAAMFIINDIADNAFGKIEAIDAFQSTDKEQVEARFKNFLDSYIPDTNHTLLISGENGDSRFLPAYATCEFAIGSSIPVARFKHLTGEYPTSSSFALWLACHAFHEQGLPAHFYKNEHNLTQIDRAILYNQYQGKQHSFILVSR</sequence>
<gene>
    <name evidence="2" type="ORF">U0035_13880</name>
</gene>
<name>A0ABZ0W0N7_9BACT</name>
<evidence type="ECO:0000259" key="1">
    <source>
        <dbReference type="Pfam" id="PF13723"/>
    </source>
</evidence>
<protein>
    <submittedName>
        <fullName evidence="2">Beta-ketoacyl synthase chain length factor</fullName>
    </submittedName>
</protein>
<dbReference type="InterPro" id="IPR016039">
    <property type="entry name" value="Thiolase-like"/>
</dbReference>
<dbReference type="Proteomes" id="UP001325680">
    <property type="component" value="Chromosome"/>
</dbReference>
<organism evidence="2 3">
    <name type="scientific">Niabella yanshanensis</name>
    <dbReference type="NCBI Taxonomy" id="577386"/>
    <lineage>
        <taxon>Bacteria</taxon>
        <taxon>Pseudomonadati</taxon>
        <taxon>Bacteroidota</taxon>
        <taxon>Chitinophagia</taxon>
        <taxon>Chitinophagales</taxon>
        <taxon>Chitinophagaceae</taxon>
        <taxon>Niabella</taxon>
    </lineage>
</organism>
<dbReference type="Gene3D" id="3.40.47.10">
    <property type="match status" value="1"/>
</dbReference>
<accession>A0ABZ0W0N7</accession>
<dbReference type="Pfam" id="PF13723">
    <property type="entry name" value="Ketoacyl-synt_2"/>
    <property type="match status" value="1"/>
</dbReference>
<proteinExistence type="predicted"/>
<evidence type="ECO:0000313" key="2">
    <source>
        <dbReference type="EMBL" id="WQD36757.1"/>
    </source>
</evidence>
<dbReference type="SUPFAM" id="SSF53901">
    <property type="entry name" value="Thiolase-like"/>
    <property type="match status" value="1"/>
</dbReference>
<dbReference type="RefSeq" id="WP_114790366.1">
    <property type="nucleotide sequence ID" value="NZ_CP139960.1"/>
</dbReference>
<reference evidence="2 3" key="1">
    <citation type="submission" date="2023-12" db="EMBL/GenBank/DDBJ databases">
        <title>Genome sequencing and assembly of bacterial species from a model synthetic community.</title>
        <authorList>
            <person name="Hogle S.L."/>
        </authorList>
    </citation>
    <scope>NUCLEOTIDE SEQUENCE [LARGE SCALE GENOMIC DNA]</scope>
    <source>
        <strain evidence="2 3">HAMBI_3031</strain>
    </source>
</reference>
<keyword evidence="3" id="KW-1185">Reference proteome</keyword>
<feature type="domain" description="Beta-ketoacyl synthase-like N-terminal" evidence="1">
    <location>
        <begin position="35"/>
        <end position="162"/>
    </location>
</feature>